<name>A0AAE0FHA6_9CHLO</name>
<gene>
    <name evidence="2" type="ORF">CYMTET_31565</name>
</gene>
<accession>A0AAE0FHA6</accession>
<organism evidence="2 3">
    <name type="scientific">Cymbomonas tetramitiformis</name>
    <dbReference type="NCBI Taxonomy" id="36881"/>
    <lineage>
        <taxon>Eukaryota</taxon>
        <taxon>Viridiplantae</taxon>
        <taxon>Chlorophyta</taxon>
        <taxon>Pyramimonadophyceae</taxon>
        <taxon>Pyramimonadales</taxon>
        <taxon>Pyramimonadaceae</taxon>
        <taxon>Cymbomonas</taxon>
    </lineage>
</organism>
<comment type="caution">
    <text evidence="2">The sequence shown here is derived from an EMBL/GenBank/DDBJ whole genome shotgun (WGS) entry which is preliminary data.</text>
</comment>
<proteinExistence type="predicted"/>
<protein>
    <recommendedName>
        <fullName evidence="4">Legume lectin domain-containing protein</fullName>
    </recommendedName>
</protein>
<keyword evidence="3" id="KW-1185">Reference proteome</keyword>
<dbReference type="AlphaFoldDB" id="A0AAE0FHA6"/>
<sequence length="180" mass="20163">MRRDSKVFFLLSSLLFHAFQFAAGYRPEAFLDLLSKDHHQASFSVSFSQSVTGWNSTGAQLRFTGCVLDEFNTTRASERTPWDGHTSILMDGYISVLTRFEGLVHWTSNNCSIIVPSSTVYNSNLDANEEARLDFSFSGRQRMEQRMAVAGALSRERRLLVTRWPASDSGVGCCLLCSAE</sequence>
<feature type="chain" id="PRO_5042262399" description="Legume lectin domain-containing protein" evidence="1">
    <location>
        <begin position="25"/>
        <end position="180"/>
    </location>
</feature>
<evidence type="ECO:0000313" key="2">
    <source>
        <dbReference type="EMBL" id="KAK3259438.1"/>
    </source>
</evidence>
<evidence type="ECO:0000313" key="3">
    <source>
        <dbReference type="Proteomes" id="UP001190700"/>
    </source>
</evidence>
<reference evidence="2 3" key="1">
    <citation type="journal article" date="2015" name="Genome Biol. Evol.">
        <title>Comparative Genomics of a Bacterivorous Green Alga Reveals Evolutionary Causalities and Consequences of Phago-Mixotrophic Mode of Nutrition.</title>
        <authorList>
            <person name="Burns J.A."/>
            <person name="Paasch A."/>
            <person name="Narechania A."/>
            <person name="Kim E."/>
        </authorList>
    </citation>
    <scope>NUCLEOTIDE SEQUENCE [LARGE SCALE GENOMIC DNA]</scope>
    <source>
        <strain evidence="2 3">PLY_AMNH</strain>
    </source>
</reference>
<dbReference type="EMBL" id="LGRX02018742">
    <property type="protein sequence ID" value="KAK3259438.1"/>
    <property type="molecule type" value="Genomic_DNA"/>
</dbReference>
<keyword evidence="1" id="KW-0732">Signal</keyword>
<evidence type="ECO:0000256" key="1">
    <source>
        <dbReference type="SAM" id="SignalP"/>
    </source>
</evidence>
<evidence type="ECO:0008006" key="4">
    <source>
        <dbReference type="Google" id="ProtNLM"/>
    </source>
</evidence>
<dbReference type="Proteomes" id="UP001190700">
    <property type="component" value="Unassembled WGS sequence"/>
</dbReference>
<feature type="signal peptide" evidence="1">
    <location>
        <begin position="1"/>
        <end position="24"/>
    </location>
</feature>